<reference evidence="3" key="1">
    <citation type="submission" date="2016-06" db="UniProtKB">
        <authorList>
            <consortium name="WormBaseParasite"/>
        </authorList>
    </citation>
    <scope>IDENTIFICATION</scope>
</reference>
<name>A0A183B417_9TREM</name>
<dbReference type="WBParaSite" id="ECPE_0001399201-mRNA-1">
    <property type="protein sequence ID" value="ECPE_0001399201-mRNA-1"/>
    <property type="gene ID" value="ECPE_0001399201"/>
</dbReference>
<dbReference type="EMBL" id="UZAN01056368">
    <property type="protein sequence ID" value="VDP91223.1"/>
    <property type="molecule type" value="Genomic_DNA"/>
</dbReference>
<evidence type="ECO:0000313" key="2">
    <source>
        <dbReference type="Proteomes" id="UP000272942"/>
    </source>
</evidence>
<evidence type="ECO:0000313" key="1">
    <source>
        <dbReference type="EMBL" id="VDP91223.1"/>
    </source>
</evidence>
<evidence type="ECO:0000313" key="3">
    <source>
        <dbReference type="WBParaSite" id="ECPE_0001399201-mRNA-1"/>
    </source>
</evidence>
<organism evidence="3">
    <name type="scientific">Echinostoma caproni</name>
    <dbReference type="NCBI Taxonomy" id="27848"/>
    <lineage>
        <taxon>Eukaryota</taxon>
        <taxon>Metazoa</taxon>
        <taxon>Spiralia</taxon>
        <taxon>Lophotrochozoa</taxon>
        <taxon>Platyhelminthes</taxon>
        <taxon>Trematoda</taxon>
        <taxon>Digenea</taxon>
        <taxon>Plagiorchiida</taxon>
        <taxon>Echinostomata</taxon>
        <taxon>Echinostomatoidea</taxon>
        <taxon>Echinostomatidae</taxon>
        <taxon>Echinostoma</taxon>
    </lineage>
</organism>
<protein>
    <submittedName>
        <fullName evidence="1 3">Uncharacterized protein</fullName>
    </submittedName>
</protein>
<sequence length="75" mass="7470">MLSKGGIILDLADRLKYAVAMIDTLLSPSQHSYPSTKSAPSTGKSAAAPVSAAVRQATTAGTAAAAKAIATLSKP</sequence>
<gene>
    <name evidence="1" type="ORF">ECPE_LOCUS13951</name>
</gene>
<dbReference type="Proteomes" id="UP000272942">
    <property type="component" value="Unassembled WGS sequence"/>
</dbReference>
<accession>A0A183B417</accession>
<proteinExistence type="predicted"/>
<keyword evidence="2" id="KW-1185">Reference proteome</keyword>
<dbReference type="AlphaFoldDB" id="A0A183B417"/>
<reference evidence="1 2" key="2">
    <citation type="submission" date="2018-11" db="EMBL/GenBank/DDBJ databases">
        <authorList>
            <consortium name="Pathogen Informatics"/>
        </authorList>
    </citation>
    <scope>NUCLEOTIDE SEQUENCE [LARGE SCALE GENOMIC DNA]</scope>
    <source>
        <strain evidence="1 2">Egypt</strain>
    </source>
</reference>